<organism evidence="3 4">
    <name type="scientific">Periplaneta americana</name>
    <name type="common">American cockroach</name>
    <name type="synonym">Blatta americana</name>
    <dbReference type="NCBI Taxonomy" id="6978"/>
    <lineage>
        <taxon>Eukaryota</taxon>
        <taxon>Metazoa</taxon>
        <taxon>Ecdysozoa</taxon>
        <taxon>Arthropoda</taxon>
        <taxon>Hexapoda</taxon>
        <taxon>Insecta</taxon>
        <taxon>Pterygota</taxon>
        <taxon>Neoptera</taxon>
        <taxon>Polyneoptera</taxon>
        <taxon>Dictyoptera</taxon>
        <taxon>Blattodea</taxon>
        <taxon>Blattoidea</taxon>
        <taxon>Blattidae</taxon>
        <taxon>Blattinae</taxon>
        <taxon>Periplaneta</taxon>
    </lineage>
</organism>
<dbReference type="Proteomes" id="UP001148838">
    <property type="component" value="Unassembled WGS sequence"/>
</dbReference>
<comment type="caution">
    <text evidence="3">The sequence shown here is derived from an EMBL/GenBank/DDBJ whole genome shotgun (WGS) entry which is preliminary data.</text>
</comment>
<feature type="domain" description="Protein arginine N-methyltransferase" evidence="2">
    <location>
        <begin position="12"/>
        <end position="87"/>
    </location>
</feature>
<dbReference type="Gene3D" id="2.70.160.11">
    <property type="entry name" value="Hnrnp arginine n-methyltransferase1"/>
    <property type="match status" value="2"/>
</dbReference>
<protein>
    <recommendedName>
        <fullName evidence="2">Protein arginine N-methyltransferase domain-containing protein</fullName>
    </recommendedName>
</protein>
<gene>
    <name evidence="3" type="ORF">ANN_12796</name>
</gene>
<dbReference type="SUPFAM" id="SSF53335">
    <property type="entry name" value="S-adenosyl-L-methionine-dependent methyltransferases"/>
    <property type="match status" value="1"/>
</dbReference>
<evidence type="ECO:0000256" key="1">
    <source>
        <dbReference type="ARBA" id="ARBA00022691"/>
    </source>
</evidence>
<dbReference type="PANTHER" id="PTHR47326:SF1">
    <property type="entry name" value="HTH PSQ-TYPE DOMAIN-CONTAINING PROTEIN"/>
    <property type="match status" value="1"/>
</dbReference>
<dbReference type="InterPro" id="IPR055135">
    <property type="entry name" value="PRMT_dom"/>
</dbReference>
<name>A0ABQ8TJQ7_PERAM</name>
<reference evidence="3 4" key="1">
    <citation type="journal article" date="2022" name="Allergy">
        <title>Genome assembly and annotation of Periplaneta americana reveal a comprehensive cockroach allergen profile.</title>
        <authorList>
            <person name="Wang L."/>
            <person name="Xiong Q."/>
            <person name="Saelim N."/>
            <person name="Wang L."/>
            <person name="Nong W."/>
            <person name="Wan A.T."/>
            <person name="Shi M."/>
            <person name="Liu X."/>
            <person name="Cao Q."/>
            <person name="Hui J.H.L."/>
            <person name="Sookrung N."/>
            <person name="Leung T.F."/>
            <person name="Tungtrongchitr A."/>
            <person name="Tsui S.K.W."/>
        </authorList>
    </citation>
    <scope>NUCLEOTIDE SEQUENCE [LARGE SCALE GENOMIC DNA]</scope>
    <source>
        <strain evidence="3">PWHHKU_190912</strain>
    </source>
</reference>
<dbReference type="InterPro" id="IPR036397">
    <property type="entry name" value="RNaseH_sf"/>
</dbReference>
<accession>A0ABQ8TJQ7</accession>
<dbReference type="EMBL" id="JAJSOF020000009">
    <property type="protein sequence ID" value="KAJ4446104.1"/>
    <property type="molecule type" value="Genomic_DNA"/>
</dbReference>
<evidence type="ECO:0000313" key="4">
    <source>
        <dbReference type="Proteomes" id="UP001148838"/>
    </source>
</evidence>
<dbReference type="PANTHER" id="PTHR47326">
    <property type="entry name" value="TRANSPOSABLE ELEMENT TC3 TRANSPOSASE-LIKE PROTEIN"/>
    <property type="match status" value="1"/>
</dbReference>
<evidence type="ECO:0000313" key="3">
    <source>
        <dbReference type="EMBL" id="KAJ4446104.1"/>
    </source>
</evidence>
<dbReference type="InterPro" id="IPR029063">
    <property type="entry name" value="SAM-dependent_MTases_sf"/>
</dbReference>
<sequence>MSDWFSGRKRNETCLTCCQSGRVDAVVAWFDLHLDDVTTISSAPEDAADNDREGVHRANCWDQAVFPLHSSINVTSGQTLNFSIICQGGKISVICDENIVKDIHTVSKLQDSFSSSKISIVQNESQVVKDSDNSLPSCSGSSASKFANESNMCQSVRRERHMDRSVKDCNEDREETNIHSEEPKLVVPDISKCIDSSETEYLDDLKSFINECKSKTSDDNIVMSQDAICFLNDEQWMRTLQIAAMHLHQELHNRQISTILDISPFPVFGLYFLKRYPMKLVNVISSPEDKMALRKIGELNGVTTTQLECVTEKQLPEILDNRKIKFDVVITHLVDPSGELKETIFNMLPLLRWSLAEGGVFLPQHFSVMGQLMESKWLAQVSHVENNSRTCGYDIARFINEYQGSQHLDLNLIALNATFLSNPTELLHINLDKSSYQTTQTTSVVAIHSGMLNAIAYWYSIQFHEAAPVVHTSNINSHVNQAAILLQSHIQHPQPAFGGCTTGNTSSNVASAGWFSLVARYTANQLFPGRWIGSCGSVAWPALSPDLNSLDFYFWEQLKNIVYQDCLTTRDDIKQQIWEIYQSFDHAEVVGVRRRVTGVCCSEW</sequence>
<dbReference type="Gene3D" id="3.30.420.10">
    <property type="entry name" value="Ribonuclease H-like superfamily/Ribonuclease H"/>
    <property type="match status" value="1"/>
</dbReference>
<proteinExistence type="predicted"/>
<keyword evidence="1" id="KW-0949">S-adenosyl-L-methionine</keyword>
<dbReference type="Pfam" id="PF22528">
    <property type="entry name" value="PRMT_C"/>
    <property type="match status" value="1"/>
</dbReference>
<evidence type="ECO:0000259" key="2">
    <source>
        <dbReference type="Pfam" id="PF22528"/>
    </source>
</evidence>
<keyword evidence="4" id="KW-1185">Reference proteome</keyword>